<feature type="region of interest" description="Disordered" evidence="2">
    <location>
        <begin position="1"/>
        <end position="21"/>
    </location>
</feature>
<dbReference type="Proteomes" id="UP000292373">
    <property type="component" value="Unassembled WGS sequence"/>
</dbReference>
<name>A0A4Q9KGV8_9ACTN</name>
<dbReference type="EMBL" id="SDMQ01000001">
    <property type="protein sequence ID" value="TBT88574.1"/>
    <property type="molecule type" value="Genomic_DNA"/>
</dbReference>
<accession>A0A4Q9KGV8</accession>
<evidence type="ECO:0000313" key="4">
    <source>
        <dbReference type="EMBL" id="TBT88574.1"/>
    </source>
</evidence>
<sequence>MSPCRRCTATSRPARPRPRQIQPRSTLRVTGAQYFAPLNDLDATLTLGRGIVREAAGAGADLVLFPEMWSTGYALPIDLRHATPIDGDWVEGFREIAAEMAVGVAITLLAEHPGGPTNTTLVIGRLGEVLLRHDKVHTLRYDAEQHLTAGTGFETCLFDGVRIGVMTCFDREFPESARELMLAGAELVLVPNATAWNPVRAHQLEARAFENMIAIASVNYPGDGWGQSSAYTPVVFDPDGRPLDPLIARADGRPQLVPFRFDLDVIRDWREREVWGASHRRPDAYRRIAPPRPTD</sequence>
<evidence type="ECO:0000259" key="3">
    <source>
        <dbReference type="PROSITE" id="PS50263"/>
    </source>
</evidence>
<reference evidence="4 5" key="1">
    <citation type="submission" date="2019-01" db="EMBL/GenBank/DDBJ databases">
        <title>Lactibacter flavus gen. nov., sp. nov., a novel bacterium of the family Propionibacteriaceae isolated from raw milk and dairy products.</title>
        <authorList>
            <person name="Huptas C."/>
            <person name="Wenning M."/>
            <person name="Breitenwieser F."/>
            <person name="Doll E."/>
            <person name="Von Neubeck M."/>
            <person name="Busse H.-J."/>
            <person name="Scherer S."/>
        </authorList>
    </citation>
    <scope>NUCLEOTIDE SEQUENCE [LARGE SCALE GENOMIC DNA]</scope>
    <source>
        <strain evidence="4 5">KCTC 33808</strain>
    </source>
</reference>
<dbReference type="InterPro" id="IPR050345">
    <property type="entry name" value="Aliph_Amidase/BUP"/>
</dbReference>
<evidence type="ECO:0000256" key="2">
    <source>
        <dbReference type="SAM" id="MobiDB-lite"/>
    </source>
</evidence>
<dbReference type="Pfam" id="PF00795">
    <property type="entry name" value="CN_hydrolase"/>
    <property type="match status" value="1"/>
</dbReference>
<dbReference type="PROSITE" id="PS50263">
    <property type="entry name" value="CN_HYDROLASE"/>
    <property type="match status" value="1"/>
</dbReference>
<evidence type="ECO:0000313" key="5">
    <source>
        <dbReference type="Proteomes" id="UP000292373"/>
    </source>
</evidence>
<dbReference type="InterPro" id="IPR036526">
    <property type="entry name" value="C-N_Hydrolase_sf"/>
</dbReference>
<protein>
    <submittedName>
        <fullName evidence="4">Carbon-nitrogen hydrolase family protein</fullName>
    </submittedName>
</protein>
<keyword evidence="5" id="KW-1185">Reference proteome</keyword>
<gene>
    <name evidence="4" type="ORF">ET989_01060</name>
</gene>
<dbReference type="Gene3D" id="3.60.110.10">
    <property type="entry name" value="Carbon-nitrogen hydrolase"/>
    <property type="match status" value="1"/>
</dbReference>
<dbReference type="CDD" id="cd07197">
    <property type="entry name" value="nitrilase"/>
    <property type="match status" value="1"/>
</dbReference>
<comment type="caution">
    <text evidence="4">The sequence shown here is derived from an EMBL/GenBank/DDBJ whole genome shotgun (WGS) entry which is preliminary data.</text>
</comment>
<dbReference type="PANTHER" id="PTHR43674">
    <property type="entry name" value="NITRILASE C965.09-RELATED"/>
    <property type="match status" value="1"/>
</dbReference>
<evidence type="ECO:0000256" key="1">
    <source>
        <dbReference type="ARBA" id="ARBA00022801"/>
    </source>
</evidence>
<organism evidence="4 5">
    <name type="scientific">Propioniciclava sinopodophylli</name>
    <dbReference type="NCBI Taxonomy" id="1837344"/>
    <lineage>
        <taxon>Bacteria</taxon>
        <taxon>Bacillati</taxon>
        <taxon>Actinomycetota</taxon>
        <taxon>Actinomycetes</taxon>
        <taxon>Propionibacteriales</taxon>
        <taxon>Propionibacteriaceae</taxon>
        <taxon>Propioniciclava</taxon>
    </lineage>
</organism>
<dbReference type="SUPFAM" id="SSF56317">
    <property type="entry name" value="Carbon-nitrogen hydrolase"/>
    <property type="match status" value="1"/>
</dbReference>
<dbReference type="OrthoDB" id="9811121at2"/>
<dbReference type="RefSeq" id="WP_131166704.1">
    <property type="nucleotide sequence ID" value="NZ_SDMQ01000001.1"/>
</dbReference>
<dbReference type="GO" id="GO:0016811">
    <property type="term" value="F:hydrolase activity, acting on carbon-nitrogen (but not peptide) bonds, in linear amides"/>
    <property type="evidence" value="ECO:0007669"/>
    <property type="project" value="TreeGrafter"/>
</dbReference>
<keyword evidence="1 4" id="KW-0378">Hydrolase</keyword>
<feature type="domain" description="CN hydrolase" evidence="3">
    <location>
        <begin position="27"/>
        <end position="265"/>
    </location>
</feature>
<dbReference type="AlphaFoldDB" id="A0A4Q9KGV8"/>
<proteinExistence type="predicted"/>
<dbReference type="PANTHER" id="PTHR43674:SF16">
    <property type="entry name" value="CARBON-NITROGEN FAMILY, PUTATIVE (AFU_ORTHOLOGUE AFUA_5G02350)-RELATED"/>
    <property type="match status" value="1"/>
</dbReference>
<dbReference type="InterPro" id="IPR003010">
    <property type="entry name" value="C-N_Hydrolase"/>
</dbReference>